<keyword evidence="5 6" id="KW-0472">Membrane</keyword>
<feature type="transmembrane region" description="Helical" evidence="6">
    <location>
        <begin position="502"/>
        <end position="523"/>
    </location>
</feature>
<evidence type="ECO:0000256" key="1">
    <source>
        <dbReference type="ARBA" id="ARBA00004141"/>
    </source>
</evidence>
<dbReference type="AlphaFoldDB" id="A0ABD1F108"/>
<proteinExistence type="predicted"/>
<dbReference type="PANTHER" id="PTHR23511:SF35">
    <property type="entry name" value="MAJOR FACILITATOR SUPERFAMILY (MFS) PROFILE DOMAIN-CONTAINING PROTEIN"/>
    <property type="match status" value="1"/>
</dbReference>
<dbReference type="PANTHER" id="PTHR23511">
    <property type="entry name" value="SYNAPTIC VESICLE GLYCOPROTEIN 2"/>
    <property type="match status" value="1"/>
</dbReference>
<dbReference type="GO" id="GO:0016020">
    <property type="term" value="C:membrane"/>
    <property type="evidence" value="ECO:0007669"/>
    <property type="project" value="UniProtKB-SubCell"/>
</dbReference>
<dbReference type="Pfam" id="PF07690">
    <property type="entry name" value="MFS_1"/>
    <property type="match status" value="2"/>
</dbReference>
<dbReference type="InterPro" id="IPR005829">
    <property type="entry name" value="Sugar_transporter_CS"/>
</dbReference>
<keyword evidence="9" id="KW-1185">Reference proteome</keyword>
<evidence type="ECO:0000313" key="8">
    <source>
        <dbReference type="EMBL" id="KAL1508928.1"/>
    </source>
</evidence>
<dbReference type="InterPro" id="IPR020846">
    <property type="entry name" value="MFS_dom"/>
</dbReference>
<dbReference type="InterPro" id="IPR011701">
    <property type="entry name" value="MFS"/>
</dbReference>
<evidence type="ECO:0000256" key="5">
    <source>
        <dbReference type="ARBA" id="ARBA00023136"/>
    </source>
</evidence>
<dbReference type="EMBL" id="JBDJPC010000003">
    <property type="protein sequence ID" value="KAL1508928.1"/>
    <property type="molecule type" value="Genomic_DNA"/>
</dbReference>
<accession>A0ABD1F108</accession>
<evidence type="ECO:0000256" key="2">
    <source>
        <dbReference type="ARBA" id="ARBA00022448"/>
    </source>
</evidence>
<dbReference type="PROSITE" id="PS50850">
    <property type="entry name" value="MFS"/>
    <property type="match status" value="1"/>
</dbReference>
<feature type="transmembrane region" description="Helical" evidence="6">
    <location>
        <begin position="473"/>
        <end position="496"/>
    </location>
</feature>
<feature type="transmembrane region" description="Helical" evidence="6">
    <location>
        <begin position="440"/>
        <end position="461"/>
    </location>
</feature>
<dbReference type="Proteomes" id="UP001566132">
    <property type="component" value="Unassembled WGS sequence"/>
</dbReference>
<feature type="transmembrane region" description="Helical" evidence="6">
    <location>
        <begin position="415"/>
        <end position="434"/>
    </location>
</feature>
<name>A0ABD1F108_HYPHA</name>
<reference evidence="8 9" key="1">
    <citation type="submission" date="2024-05" db="EMBL/GenBank/DDBJ databases">
        <title>Genetic variation in Jamaican populations of the coffee berry borer (Hypothenemus hampei).</title>
        <authorList>
            <person name="Errbii M."/>
            <person name="Myrie A."/>
        </authorList>
    </citation>
    <scope>NUCLEOTIDE SEQUENCE [LARGE SCALE GENOMIC DNA]</scope>
    <source>
        <strain evidence="8">JA-Hopewell-2020-01-JO</strain>
        <tissue evidence="8">Whole body</tissue>
    </source>
</reference>
<sequence>MASHSPDVMTIERAQKSFNEAVSLTGYGKYNIFVLLATGGCLMCVIIETMNMSFIIPAAQCDLHLTLSEKGILVSISFLGVITTSHFWGFMADYRGRRNILILSLITSSILSIIGSVIPWAWLFILLRYINGAFIGGASSIIYAFAGEFHDDYYRPKVISWVSAFVALGQMYIPGMAWAILSQKWEFPVDAFGITFRPWRLLIIAYALPSLIVAAMMSILPESPKFLLAKGKHDHTIKILRKMFVINTGKNSIEYPVCTVFLDEFVTEQSTEKKTNFFKLIWKQSVLLFKKEFRLKTILICYLQFGVFLSASALALWFPQILNSLSKFAQTVGNANVTLCGSIMNEEVSQTKYSKFLLAYKGNFWRSYDSRIDDGEICDDSVDTSVFLVVLLIAVAIMITYIVIGIFINKLGKKSILVGGTILTAVSGLVAQYISGFETILILCGIYLLITSMVGVVNALAVDIYPTNIRAMAIAVSLMFGRLGAMVGSNIVGVIFYSYCSYIFIFFAINHLLLVVSTLILPLKKTKI</sequence>
<keyword evidence="4 6" id="KW-1133">Transmembrane helix</keyword>
<evidence type="ECO:0000256" key="3">
    <source>
        <dbReference type="ARBA" id="ARBA00022692"/>
    </source>
</evidence>
<evidence type="ECO:0000259" key="7">
    <source>
        <dbReference type="PROSITE" id="PS50850"/>
    </source>
</evidence>
<protein>
    <recommendedName>
        <fullName evidence="7">Major facilitator superfamily (MFS) profile domain-containing protein</fullName>
    </recommendedName>
</protein>
<feature type="transmembrane region" description="Helical" evidence="6">
    <location>
        <begin position="100"/>
        <end position="123"/>
    </location>
</feature>
<evidence type="ECO:0000256" key="6">
    <source>
        <dbReference type="SAM" id="Phobius"/>
    </source>
</evidence>
<feature type="transmembrane region" description="Helical" evidence="6">
    <location>
        <begin position="386"/>
        <end position="408"/>
    </location>
</feature>
<dbReference type="Gene3D" id="1.20.1250.20">
    <property type="entry name" value="MFS general substrate transporter like domains"/>
    <property type="match status" value="1"/>
</dbReference>
<organism evidence="8 9">
    <name type="scientific">Hypothenemus hampei</name>
    <name type="common">Coffee berry borer</name>
    <dbReference type="NCBI Taxonomy" id="57062"/>
    <lineage>
        <taxon>Eukaryota</taxon>
        <taxon>Metazoa</taxon>
        <taxon>Ecdysozoa</taxon>
        <taxon>Arthropoda</taxon>
        <taxon>Hexapoda</taxon>
        <taxon>Insecta</taxon>
        <taxon>Pterygota</taxon>
        <taxon>Neoptera</taxon>
        <taxon>Endopterygota</taxon>
        <taxon>Coleoptera</taxon>
        <taxon>Polyphaga</taxon>
        <taxon>Cucujiformia</taxon>
        <taxon>Curculionidae</taxon>
        <taxon>Scolytinae</taxon>
        <taxon>Hypothenemus</taxon>
    </lineage>
</organism>
<feature type="transmembrane region" description="Helical" evidence="6">
    <location>
        <begin position="32"/>
        <end position="59"/>
    </location>
</feature>
<evidence type="ECO:0000313" key="9">
    <source>
        <dbReference type="Proteomes" id="UP001566132"/>
    </source>
</evidence>
<comment type="subcellular location">
    <subcellularLocation>
        <location evidence="1">Membrane</location>
        <topology evidence="1">Multi-pass membrane protein</topology>
    </subcellularLocation>
</comment>
<keyword evidence="2" id="KW-0813">Transport</keyword>
<keyword evidence="3 6" id="KW-0812">Transmembrane</keyword>
<feature type="transmembrane region" description="Helical" evidence="6">
    <location>
        <begin position="71"/>
        <end position="88"/>
    </location>
</feature>
<feature type="domain" description="Major facilitator superfamily (MFS) profile" evidence="7">
    <location>
        <begin position="32"/>
        <end position="526"/>
    </location>
</feature>
<evidence type="ECO:0000256" key="4">
    <source>
        <dbReference type="ARBA" id="ARBA00022989"/>
    </source>
</evidence>
<feature type="transmembrane region" description="Helical" evidence="6">
    <location>
        <begin position="158"/>
        <end position="181"/>
    </location>
</feature>
<feature type="transmembrane region" description="Helical" evidence="6">
    <location>
        <begin position="297"/>
        <end position="318"/>
    </location>
</feature>
<feature type="transmembrane region" description="Helical" evidence="6">
    <location>
        <begin position="129"/>
        <end position="146"/>
    </location>
</feature>
<dbReference type="PROSITE" id="PS00217">
    <property type="entry name" value="SUGAR_TRANSPORT_2"/>
    <property type="match status" value="1"/>
</dbReference>
<dbReference type="SUPFAM" id="SSF103473">
    <property type="entry name" value="MFS general substrate transporter"/>
    <property type="match status" value="1"/>
</dbReference>
<gene>
    <name evidence="8" type="ORF">ABEB36_003747</name>
</gene>
<feature type="transmembrane region" description="Helical" evidence="6">
    <location>
        <begin position="201"/>
        <end position="220"/>
    </location>
</feature>
<comment type="caution">
    <text evidence="8">The sequence shown here is derived from an EMBL/GenBank/DDBJ whole genome shotgun (WGS) entry which is preliminary data.</text>
</comment>
<dbReference type="InterPro" id="IPR036259">
    <property type="entry name" value="MFS_trans_sf"/>
</dbReference>